<evidence type="ECO:0000256" key="4">
    <source>
        <dbReference type="ARBA" id="ARBA00022840"/>
    </source>
</evidence>
<feature type="compositionally biased region" description="Acidic residues" evidence="6">
    <location>
        <begin position="806"/>
        <end position="831"/>
    </location>
</feature>
<evidence type="ECO:0000256" key="6">
    <source>
        <dbReference type="SAM" id="MobiDB-lite"/>
    </source>
</evidence>
<reference evidence="8" key="1">
    <citation type="submission" date="2017-08" db="EMBL/GenBank/DDBJ databases">
        <authorList>
            <person name="Polle J.E."/>
            <person name="Barry K."/>
            <person name="Cushman J."/>
            <person name="Schmutz J."/>
            <person name="Tran D."/>
            <person name="Hathwaick L.T."/>
            <person name="Yim W.C."/>
            <person name="Jenkins J."/>
            <person name="Mckie-Krisberg Z.M."/>
            <person name="Prochnik S."/>
            <person name="Lindquist E."/>
            <person name="Dockter R.B."/>
            <person name="Adam C."/>
            <person name="Molina H."/>
            <person name="Bunkerborg J."/>
            <person name="Jin E."/>
            <person name="Buchheim M."/>
            <person name="Magnuson J."/>
        </authorList>
    </citation>
    <scope>NUCLEOTIDE SEQUENCE</scope>
    <source>
        <strain evidence="8">CCAP 19/18</strain>
    </source>
</reference>
<feature type="region of interest" description="Disordered" evidence="6">
    <location>
        <begin position="806"/>
        <end position="846"/>
    </location>
</feature>
<feature type="region of interest" description="Disordered" evidence="6">
    <location>
        <begin position="1052"/>
        <end position="1076"/>
    </location>
</feature>
<dbReference type="Pfam" id="PF13086">
    <property type="entry name" value="AAA_11"/>
    <property type="match status" value="1"/>
</dbReference>
<feature type="compositionally biased region" description="Basic and acidic residues" evidence="6">
    <location>
        <begin position="1060"/>
        <end position="1072"/>
    </location>
</feature>
<dbReference type="Gene3D" id="1.10.10.160">
    <property type="match status" value="1"/>
</dbReference>
<dbReference type="Pfam" id="PF00580">
    <property type="entry name" value="UvrD-helicase"/>
    <property type="match status" value="1"/>
</dbReference>
<gene>
    <name evidence="8" type="ORF">DUNSADRAFT_12957</name>
</gene>
<feature type="region of interest" description="Disordered" evidence="6">
    <location>
        <begin position="612"/>
        <end position="649"/>
    </location>
</feature>
<organism evidence="8 9">
    <name type="scientific">Dunaliella salina</name>
    <name type="common">Green alga</name>
    <name type="synonym">Protococcus salinus</name>
    <dbReference type="NCBI Taxonomy" id="3046"/>
    <lineage>
        <taxon>Eukaryota</taxon>
        <taxon>Viridiplantae</taxon>
        <taxon>Chlorophyta</taxon>
        <taxon>core chlorophytes</taxon>
        <taxon>Chlorophyceae</taxon>
        <taxon>CS clade</taxon>
        <taxon>Chlamydomonadales</taxon>
        <taxon>Dunaliellaceae</taxon>
        <taxon>Dunaliella</taxon>
    </lineage>
</organism>
<comment type="caution">
    <text evidence="8">The sequence shown here is derived from an EMBL/GenBank/DDBJ whole genome shotgun (WGS) entry which is preliminary data.</text>
</comment>
<dbReference type="InterPro" id="IPR013986">
    <property type="entry name" value="DExx_box_DNA_helicase_dom_sf"/>
</dbReference>
<feature type="region of interest" description="Disordered" evidence="6">
    <location>
        <begin position="684"/>
        <end position="729"/>
    </location>
</feature>
<evidence type="ECO:0000256" key="3">
    <source>
        <dbReference type="ARBA" id="ARBA00022806"/>
    </source>
</evidence>
<keyword evidence="4 5" id="KW-0067">ATP-binding</keyword>
<evidence type="ECO:0000256" key="2">
    <source>
        <dbReference type="ARBA" id="ARBA00022801"/>
    </source>
</evidence>
<keyword evidence="1 5" id="KW-0547">Nucleotide-binding</keyword>
<dbReference type="PANTHER" id="PTHR21529:SF4">
    <property type="entry name" value="TPR AND ANKYRIN REPEAT-CONTAINING PROTEIN 1"/>
    <property type="match status" value="1"/>
</dbReference>
<evidence type="ECO:0000259" key="7">
    <source>
        <dbReference type="PROSITE" id="PS51198"/>
    </source>
</evidence>
<evidence type="ECO:0000256" key="1">
    <source>
        <dbReference type="ARBA" id="ARBA00022741"/>
    </source>
</evidence>
<dbReference type="Proteomes" id="UP000815325">
    <property type="component" value="Unassembled WGS sequence"/>
</dbReference>
<sequence length="2063" mass="230442">MEALCAAHQSSEPKTPVGLPQVSHTIFELGFPLLHHGVFSNLYEPFLDTISTANEERAVQDLEQIVLATAPICFSTVSSAGRSVMAQARSAAFDKKFEALKAAAKRGFDVCIVDEAGQLIEAELAIVAQGFPLVPAMVLVGDHQQLPATIMSPLARNMKYGRSLLERLYANNIVMRLLDVQHRMVPDVSRYPAAAFYNGLLADGPHVGKEDRPGLASLSKSRPYQELGSYAIVNLDRGREEKLPYSTSWDKRRLNVAITRGRLAMWVIGHLATLEASGKARPDQDGNAPPKEQVWADLIRDANMRGRVFQAEQVTAVREGLNIVAKECKRQGDLKNPAMNMFEGLPWKIAFSDRFDKRLRGLLGPEERPKVLFKILQLGKGQRPKSFVNSDGSDLVADEFRGVVHVTPVFVNKLFIIWSVAIDKAQRCQYLLIQNLLKREGLLDAVKMAQQAVRTHGATYVQKCKEIKPMPGQNIILPVEWPDHVQISWTDIPAPASSASTGKVKPTRGKDAPAAQVTNGSGSRPDATEELAPQSELIEKYYVMDSISASLLIKSDKNEELNLELKMSEDEVAATVHTGTIFVQGRSGTGKTTVLIHRLLKKQEVYDRLEYEKQQEQQQQSHREQVGGTSQEGHDAGGNGVLGNQNPQAQGQQLRQLLVTLSPMLCVTMKGKIEHSLRQRRDAMFGKPGSQEQQQKQQEQQQQEQQQGQQQLEQQQQGQEQQHAGQQHAYREDLMDDEVVEAKLGELPRALSSVPDSMCPLVLPLELLLKMLDASLPDPFKPYQLSDPLAGKTALENEGGIVEDEEEGGLDMDGMDGDEQVQEDGDADEEVAVEREGRGTRLSKAAKRRGKGADPWTYGGTLVGREVKFELFDDEYWRSFDADARKIAGSSSAVFTEIVSTLKGSTAALHNKHATGGKQWLSEEDYLGLSKARGETLSEAQRRAVLKIFIQYEAKKIERGDWDLMDVVWHIHKRIDSGGETNTKFPAAAKFQEIYVDECQDLPKATISLLRYISAPQKTARGFAFAGDSAQTITRGVTFRFKDLREQYMRDFVGSPTQQDSRKRQQTRKDPATPEMFQLKANFRTTQKVVKLASSIIRLLLHWFKNSLDELPEEQGRDEGREPKPMFIEDTTDPLHVLLTGGSSPVPPPHGPKNIPLSQPGGYQKVKGSTFGNQHSSREEEQHVQAAFLSSEGGHFGAEQAVIVRDDVEKRKLKASLEQYGLAAKGLLVLTVHECKGLEFQVLPYFRSHSSPEDWWRKAKNLFDHQKYEDAKSSFELAGDVFNAQRSEAMMHRMEARKAKGKMPRHSKEASMRATQIFLALVLKDQAANEMMFHGDFKQAAELWLKLEKWQKAVDCFLRVRPVPWPKVAITRERMGEMRGALNACLKGIQPMSSTSSSNQARPESAATATRKMADLGLSLIQKRMEDTRPQYQQLDPDEAGRLKTQFLERVVRTIFVHSGTDKDLGPLVVHYVRQFASIDAQRAFLQKNEMLGALLVLEEETGDWGRAADLKEKLGDMRGAAVSYFRAGNRVHALRLLLRLLRIELMWSKDQQGHKGTGWPFVNLRAAEVESLIVQVDEQVAALQQSQPQQQEQQSVEPSDHSKEGLLAVEAEVLKAGRAWCSFHLGSSKHRTRSANVPTLSTFRALDSSLDQAGRAAGMALDSISANSEEKIYANYLRLQLLRMGWEEGARECSMEWALPSSGRIQTPLLHHNTWSYEALGKLMLLKDVLPYDFVPSEMLNFPDKRFNQVSPWQLGIMSMRDMQAVLVAMTTTQSQNVSPGKVLRIASFAAFHGLRFASRAGNLPGRLVSLLRMHSLDKMLQPTGRLAEYRASFLSPFTFITLMERNATMCMAMASELSNLVLPASYAVVHASLDGPSKLLTALLKVGYIAEAGRVQHQEALLEAGKVLSDVCRGDWIEPWMKATTPMVAEDKTMLDVLVKAFRTRAFVLWMVIMVNARKDLLARSREGTTLEDVTDTLVAVLNRAPLPQKLRAYIIKASLPQGIQPRTQPSDDLHSILLSLNDELVLLKRWTREPSPSWASKLHTYSVAQRKPVQGQVIVH</sequence>
<dbReference type="InterPro" id="IPR014016">
    <property type="entry name" value="UvrD-like_ATP-bd"/>
</dbReference>
<feature type="compositionally biased region" description="Basic and acidic residues" evidence="6">
    <location>
        <begin position="612"/>
        <end position="625"/>
    </location>
</feature>
<dbReference type="PANTHER" id="PTHR21529">
    <property type="entry name" value="MAMMARY TURMOR VIRUS RECEPTOR HOMOLOG 1, 2 MTVR1, 2"/>
    <property type="match status" value="1"/>
</dbReference>
<evidence type="ECO:0000256" key="5">
    <source>
        <dbReference type="PROSITE-ProRule" id="PRU00560"/>
    </source>
</evidence>
<keyword evidence="2 5" id="KW-0378">Hydrolase</keyword>
<proteinExistence type="predicted"/>
<dbReference type="PROSITE" id="PS51198">
    <property type="entry name" value="UVRD_HELICASE_ATP_BIND"/>
    <property type="match status" value="1"/>
</dbReference>
<dbReference type="InterPro" id="IPR027417">
    <property type="entry name" value="P-loop_NTPase"/>
</dbReference>
<protein>
    <recommendedName>
        <fullName evidence="7">UvrD-like helicase ATP-binding domain-containing protein</fullName>
    </recommendedName>
</protein>
<feature type="region of interest" description="Disordered" evidence="6">
    <location>
        <begin position="493"/>
        <end position="530"/>
    </location>
</feature>
<dbReference type="InterPro" id="IPR041677">
    <property type="entry name" value="DNA2/NAM7_AAA_11"/>
</dbReference>
<dbReference type="InterPro" id="IPR041679">
    <property type="entry name" value="DNA2/NAM7-like_C"/>
</dbReference>
<dbReference type="Gene3D" id="3.40.50.300">
    <property type="entry name" value="P-loop containing nucleotide triphosphate hydrolases"/>
    <property type="match status" value="4"/>
</dbReference>
<name>A0ABQ7GAE2_DUNSA</name>
<dbReference type="InterPro" id="IPR039904">
    <property type="entry name" value="TRANK1"/>
</dbReference>
<accession>A0ABQ7GAE2</accession>
<evidence type="ECO:0000313" key="8">
    <source>
        <dbReference type="EMBL" id="KAF5831577.1"/>
    </source>
</evidence>
<feature type="binding site" evidence="5">
    <location>
        <begin position="585"/>
        <end position="592"/>
    </location>
    <ligand>
        <name>ATP</name>
        <dbReference type="ChEBI" id="CHEBI:30616"/>
    </ligand>
</feature>
<dbReference type="EMBL" id="MU069938">
    <property type="protein sequence ID" value="KAF5831577.1"/>
    <property type="molecule type" value="Genomic_DNA"/>
</dbReference>
<dbReference type="Pfam" id="PF13087">
    <property type="entry name" value="AAA_12"/>
    <property type="match status" value="1"/>
</dbReference>
<evidence type="ECO:0000313" key="9">
    <source>
        <dbReference type="Proteomes" id="UP000815325"/>
    </source>
</evidence>
<keyword evidence="9" id="KW-1185">Reference proteome</keyword>
<keyword evidence="3 5" id="KW-0347">Helicase</keyword>
<feature type="domain" description="UvrD-like helicase ATP-binding" evidence="7">
    <location>
        <begin position="564"/>
        <end position="1086"/>
    </location>
</feature>
<dbReference type="SUPFAM" id="SSF52540">
    <property type="entry name" value="P-loop containing nucleoside triphosphate hydrolases"/>
    <property type="match status" value="2"/>
</dbReference>
<feature type="compositionally biased region" description="Low complexity" evidence="6">
    <location>
        <begin position="691"/>
        <end position="727"/>
    </location>
</feature>